<dbReference type="GO" id="GO:0016491">
    <property type="term" value="F:oxidoreductase activity"/>
    <property type="evidence" value="ECO:0007669"/>
    <property type="project" value="UniProtKB-KW"/>
</dbReference>
<dbReference type="InterPro" id="IPR001834">
    <property type="entry name" value="CBR-like"/>
</dbReference>
<feature type="binding site" evidence="6">
    <location>
        <position position="126"/>
    </location>
    <ligand>
        <name>FAD</name>
        <dbReference type="ChEBI" id="CHEBI:57692"/>
    </ligand>
</feature>
<keyword evidence="3 6" id="KW-0285">Flavoprotein</keyword>
<organism evidence="8 9">
    <name type="scientific">Hydnum rufescens UP504</name>
    <dbReference type="NCBI Taxonomy" id="1448309"/>
    <lineage>
        <taxon>Eukaryota</taxon>
        <taxon>Fungi</taxon>
        <taxon>Dikarya</taxon>
        <taxon>Basidiomycota</taxon>
        <taxon>Agaricomycotina</taxon>
        <taxon>Agaricomycetes</taxon>
        <taxon>Cantharellales</taxon>
        <taxon>Hydnaceae</taxon>
        <taxon>Hydnum</taxon>
    </lineage>
</organism>
<dbReference type="SUPFAM" id="SSF52343">
    <property type="entry name" value="Ferredoxin reductase-like, C-terminal NADP-linked domain"/>
    <property type="match status" value="1"/>
</dbReference>
<keyword evidence="9" id="KW-1185">Reference proteome</keyword>
<dbReference type="Gene3D" id="3.40.50.80">
    <property type="entry name" value="Nucleotide-binding domain of ferredoxin-NADP reductase (FNR) module"/>
    <property type="match status" value="1"/>
</dbReference>
<dbReference type="Proteomes" id="UP000886523">
    <property type="component" value="Unassembled WGS sequence"/>
</dbReference>
<evidence type="ECO:0000256" key="1">
    <source>
        <dbReference type="ARBA" id="ARBA00001974"/>
    </source>
</evidence>
<evidence type="ECO:0000313" key="8">
    <source>
        <dbReference type="EMBL" id="KAF9513309.1"/>
    </source>
</evidence>
<keyword evidence="4 6" id="KW-0274">FAD</keyword>
<dbReference type="PANTHER" id="PTHR19370:SF184">
    <property type="entry name" value="NADH-CYTOCHROME B5 REDUCTASE-LIKE"/>
    <property type="match status" value="1"/>
</dbReference>
<proteinExistence type="inferred from homology"/>
<gene>
    <name evidence="8" type="ORF">BS47DRAFT_1296432</name>
</gene>
<name>A0A9P6DW33_9AGAM</name>
<dbReference type="PROSITE" id="PS51384">
    <property type="entry name" value="FAD_FR"/>
    <property type="match status" value="1"/>
</dbReference>
<dbReference type="CDD" id="cd06183">
    <property type="entry name" value="cyt_b5_reduct_like"/>
    <property type="match status" value="1"/>
</dbReference>
<comment type="cofactor">
    <cofactor evidence="1 6">
        <name>FAD</name>
        <dbReference type="ChEBI" id="CHEBI:57692"/>
    </cofactor>
</comment>
<sequence>MQGLAGVSRHNLLCSRRGAHSHASPTLLSLPRKRLANVTAAAVALTVGIYYLAWPSPSRHAPTSAALPLALSRFTPVMIESSEGTSPSTKIITLRVPPNLLPSPNDHLLRPIHSIYVKDSDMQIERPYTPLFGIESDGHIRLWVKRYEYGEVGRWLHAKKPGDVIEIRGPALTWDFERELKEGKWDDIIMISGGTGITPFFQFIHNYFKEGSPSPDSSPLRITLLHSSPTPAHLPPPIMLSALQSLASTTPSASFFLKLFVDKLDDTHPRVPSAFEKQEPPPAVRRISKEDIYEVLVERGIIESSPLTPSPPSSSWWRFFPRSRSKSGSSSHAPASHPQLRKRRVLFLVCGPEPMLHAIAGPRAQNLTTGPVRGILGDMGFTSLDVRQFS</sequence>
<evidence type="ECO:0000256" key="6">
    <source>
        <dbReference type="PIRSR" id="PIRSR601834-1"/>
    </source>
</evidence>
<feature type="binding site" evidence="6">
    <location>
        <position position="127"/>
    </location>
    <ligand>
        <name>FAD</name>
        <dbReference type="ChEBI" id="CHEBI:57692"/>
    </ligand>
</feature>
<dbReference type="InterPro" id="IPR017938">
    <property type="entry name" value="Riboflavin_synthase-like_b-brl"/>
</dbReference>
<feature type="domain" description="FAD-binding FR-type" evidence="7">
    <location>
        <begin position="72"/>
        <end position="177"/>
    </location>
</feature>
<evidence type="ECO:0000259" key="7">
    <source>
        <dbReference type="PROSITE" id="PS51384"/>
    </source>
</evidence>
<dbReference type="SUPFAM" id="SSF63380">
    <property type="entry name" value="Riboflavin synthase domain-like"/>
    <property type="match status" value="1"/>
</dbReference>
<comment type="similarity">
    <text evidence="2">Belongs to the flavoprotein pyridine nucleotide cytochrome reductase family.</text>
</comment>
<feature type="binding site" evidence="6">
    <location>
        <position position="198"/>
    </location>
    <ligand>
        <name>FAD</name>
        <dbReference type="ChEBI" id="CHEBI:57692"/>
    </ligand>
</feature>
<feature type="binding site" evidence="6">
    <location>
        <position position="152"/>
    </location>
    <ligand>
        <name>FAD</name>
        <dbReference type="ChEBI" id="CHEBI:57692"/>
    </ligand>
</feature>
<protein>
    <recommendedName>
        <fullName evidence="7">FAD-binding FR-type domain-containing protein</fullName>
    </recommendedName>
</protein>
<comment type="caution">
    <text evidence="8">The sequence shown here is derived from an EMBL/GenBank/DDBJ whole genome shotgun (WGS) entry which is preliminary data.</text>
</comment>
<dbReference type="InterPro" id="IPR008333">
    <property type="entry name" value="Cbr1-like_FAD-bd_dom"/>
</dbReference>
<evidence type="ECO:0000256" key="3">
    <source>
        <dbReference type="ARBA" id="ARBA00022630"/>
    </source>
</evidence>
<dbReference type="Gene3D" id="2.40.30.10">
    <property type="entry name" value="Translation factors"/>
    <property type="match status" value="1"/>
</dbReference>
<accession>A0A9P6DW33</accession>
<evidence type="ECO:0000256" key="4">
    <source>
        <dbReference type="ARBA" id="ARBA00022827"/>
    </source>
</evidence>
<dbReference type="PANTHER" id="PTHR19370">
    <property type="entry name" value="NADH-CYTOCHROME B5 REDUCTASE"/>
    <property type="match status" value="1"/>
</dbReference>
<dbReference type="InterPro" id="IPR017927">
    <property type="entry name" value="FAD-bd_FR_type"/>
</dbReference>
<dbReference type="InterPro" id="IPR039261">
    <property type="entry name" value="FNR_nucleotide-bd"/>
</dbReference>
<evidence type="ECO:0000313" key="9">
    <source>
        <dbReference type="Proteomes" id="UP000886523"/>
    </source>
</evidence>
<evidence type="ECO:0000256" key="5">
    <source>
        <dbReference type="ARBA" id="ARBA00023002"/>
    </source>
</evidence>
<evidence type="ECO:0000256" key="2">
    <source>
        <dbReference type="ARBA" id="ARBA00006105"/>
    </source>
</evidence>
<dbReference type="PRINTS" id="PR00406">
    <property type="entry name" value="CYTB5RDTASE"/>
</dbReference>
<keyword evidence="5" id="KW-0560">Oxidoreductase</keyword>
<dbReference type="AlphaFoldDB" id="A0A9P6DW33"/>
<feature type="binding site" evidence="6">
    <location>
        <position position="128"/>
    </location>
    <ligand>
        <name>FAD</name>
        <dbReference type="ChEBI" id="CHEBI:57692"/>
    </ligand>
</feature>
<feature type="binding site" evidence="6">
    <location>
        <position position="145"/>
    </location>
    <ligand>
        <name>FAD</name>
        <dbReference type="ChEBI" id="CHEBI:57692"/>
    </ligand>
</feature>
<dbReference type="EMBL" id="MU128974">
    <property type="protein sequence ID" value="KAF9513309.1"/>
    <property type="molecule type" value="Genomic_DNA"/>
</dbReference>
<reference evidence="8" key="1">
    <citation type="journal article" date="2020" name="Nat. Commun.">
        <title>Large-scale genome sequencing of mycorrhizal fungi provides insights into the early evolution of symbiotic traits.</title>
        <authorList>
            <person name="Miyauchi S."/>
            <person name="Kiss E."/>
            <person name="Kuo A."/>
            <person name="Drula E."/>
            <person name="Kohler A."/>
            <person name="Sanchez-Garcia M."/>
            <person name="Morin E."/>
            <person name="Andreopoulos B."/>
            <person name="Barry K.W."/>
            <person name="Bonito G."/>
            <person name="Buee M."/>
            <person name="Carver A."/>
            <person name="Chen C."/>
            <person name="Cichocki N."/>
            <person name="Clum A."/>
            <person name="Culley D."/>
            <person name="Crous P.W."/>
            <person name="Fauchery L."/>
            <person name="Girlanda M."/>
            <person name="Hayes R.D."/>
            <person name="Keri Z."/>
            <person name="LaButti K."/>
            <person name="Lipzen A."/>
            <person name="Lombard V."/>
            <person name="Magnuson J."/>
            <person name="Maillard F."/>
            <person name="Murat C."/>
            <person name="Nolan M."/>
            <person name="Ohm R.A."/>
            <person name="Pangilinan J."/>
            <person name="Pereira M.F."/>
            <person name="Perotto S."/>
            <person name="Peter M."/>
            <person name="Pfister S."/>
            <person name="Riley R."/>
            <person name="Sitrit Y."/>
            <person name="Stielow J.B."/>
            <person name="Szollosi G."/>
            <person name="Zifcakova L."/>
            <person name="Stursova M."/>
            <person name="Spatafora J.W."/>
            <person name="Tedersoo L."/>
            <person name="Vaario L.M."/>
            <person name="Yamada A."/>
            <person name="Yan M."/>
            <person name="Wang P."/>
            <person name="Xu J."/>
            <person name="Bruns T."/>
            <person name="Baldrian P."/>
            <person name="Vilgalys R."/>
            <person name="Dunand C."/>
            <person name="Henrissat B."/>
            <person name="Grigoriev I.V."/>
            <person name="Hibbett D."/>
            <person name="Nagy L.G."/>
            <person name="Martin F.M."/>
        </authorList>
    </citation>
    <scope>NUCLEOTIDE SEQUENCE</scope>
    <source>
        <strain evidence="8">UP504</strain>
    </source>
</reference>
<dbReference type="OrthoDB" id="432685at2759"/>
<dbReference type="Pfam" id="PF00970">
    <property type="entry name" value="FAD_binding_6"/>
    <property type="match status" value="1"/>
</dbReference>